<name>A0AAV1IIL6_9CHLO</name>
<feature type="region of interest" description="Disordered" evidence="8">
    <location>
        <begin position="236"/>
        <end position="325"/>
    </location>
</feature>
<dbReference type="Pfam" id="PF16760">
    <property type="entry name" value="CBM53"/>
    <property type="match status" value="2"/>
</dbReference>
<dbReference type="PANTHER" id="PTHR46083">
    <property type="match status" value="1"/>
</dbReference>
<feature type="compositionally biased region" description="Low complexity" evidence="8">
    <location>
        <begin position="154"/>
        <end position="171"/>
    </location>
</feature>
<feature type="region of interest" description="Disordered" evidence="8">
    <location>
        <begin position="504"/>
        <end position="535"/>
    </location>
</feature>
<sequence>METFESASVACTCSSALCRPPWGQRLRKWRSVHSSTGLARMERQSPNHRRAIQHLICRSQATEGSTGSDETARLRVENVELRAVLLASLNRLSKESRAAFSERHEQLRAQGSALGEKLPQITREGVLDVVQEAVRSTEASTAAQSPAEEESAAEESAAPAAAPEQVSAPSEGAKKGWQLSPEGDAAILHGEDDTVTFSFGALAESIKNDLSAQAIGGNGGPSRADHGPRLYARPQAAQLPRSSLSSAGKGPFTQRVSSRRQAVSSERADRESSTGPASKANTAIAEEPENGKISYHTETPGDPETKEELVETEYGGGQDTEPLRPSSAGLAEIAARGRDQLQELQGSAEPSAAGRGESNGAPQAADTSVAELVVGREQWLYFVNPEQPVAGQRATIYFNNNVSDILREKMRRVVHAKFNYWELEGEGGAWLEMEPAGAPHEGGADWWQVEVAVPTDAFEMNYVFTDGEGATDNNQGKNYMTPVQGAMTSELWEEKAVERLVAAEKKRKAEERTARARAEEERRAAEDAEDQSAAQQRAKELRNNVAFHREGALSSLQRDGKLAWYSEPKEPMPGQKIKLFYNAQSGSLAHMTPLPSPPTVVLGFNGWIDTQEVTMRSATGVREPGDWFTAEADVPADVAVLNFVVQYFEHFDNNYGLDYKAAVQFDSHGSSLDDFEARKADEIYQSLRQRRRQQREEWQRRERRRAELRGTAKAKALAVLRRQTRHVLFTEPSEPQAGQDMTVYYNPSNTCLAGCSDIFITGGFNRWTHREKFGPLRMTPAEGEGSHCSATVSVPRTAHSVDFVLSDVPEGEGTYDNRGGLDYYLPVEGSEVEPPGLHVVHVAVEMAPICKVGGLGDVVTALGRAVQEQGHMVEVILPRYDFFLQSPLLGATRLETEFDWGGTHIWVSTCVVESLRCFFIEPANGFFAVDAVYGRSDDAMRFDFFSKAALEFLLQTGRQPDVLHCHDWSTASLAQAYWSEYHHYGLWRPRVVFTIHNAEFGLDRIGAAAHHCQRFTTVSPSYASEIGANPAIAAHAGKFMGIRNGIDLDIWDPENDSLLPLPYSASNVVEGKKAAREALRYRLGLTGWGDKPLVGVVTRVTEQKGLHLIRHAAWRTLERGGQFVLLGSAPDPKIQAQFTALAATLGGENAHFAFFYDESLSHLIYAGCDLIAVPSMFEPCGLTQLIAMRYGSVPVVRATGGLRDTVFDVGCDKARAAWEMEGSSDWERDGLDATNGFSFEGTNAESLDYALNRALDAYYDDRAWFNSLAARIMRQDWSWNRPALDYVELYWQAMK</sequence>
<evidence type="ECO:0000256" key="3">
    <source>
        <dbReference type="ARBA" id="ARBA00010281"/>
    </source>
</evidence>
<dbReference type="GO" id="GO:0009011">
    <property type="term" value="F:alpha-1,4-glucan glucosyltransferase (ADP-glucose donor) activity"/>
    <property type="evidence" value="ECO:0007669"/>
    <property type="project" value="UniProtKB-EC"/>
</dbReference>
<feature type="region of interest" description="Disordered" evidence="8">
    <location>
        <begin position="343"/>
        <end position="367"/>
    </location>
</feature>
<evidence type="ECO:0000256" key="4">
    <source>
        <dbReference type="ARBA" id="ARBA00012588"/>
    </source>
</evidence>
<evidence type="ECO:0000256" key="2">
    <source>
        <dbReference type="ARBA" id="ARBA00004727"/>
    </source>
</evidence>
<evidence type="ECO:0000256" key="1">
    <source>
        <dbReference type="ARBA" id="ARBA00001478"/>
    </source>
</evidence>
<comment type="catalytic activity">
    <reaction evidence="1">
        <text>[(1-&gt;4)-alpha-D-glucosyl](n) + ADP-alpha-D-glucose = [(1-&gt;4)-alpha-D-glucosyl](n+1) + ADP + H(+)</text>
        <dbReference type="Rhea" id="RHEA:18189"/>
        <dbReference type="Rhea" id="RHEA-COMP:9584"/>
        <dbReference type="Rhea" id="RHEA-COMP:9587"/>
        <dbReference type="ChEBI" id="CHEBI:15378"/>
        <dbReference type="ChEBI" id="CHEBI:15444"/>
        <dbReference type="ChEBI" id="CHEBI:57498"/>
        <dbReference type="ChEBI" id="CHEBI:456216"/>
        <dbReference type="EC" id="2.4.1.21"/>
    </reaction>
</comment>
<dbReference type="CDD" id="cd03791">
    <property type="entry name" value="GT5_Glycogen_synthase_DULL1-like"/>
    <property type="match status" value="1"/>
</dbReference>
<feature type="domain" description="Carbohydrate binding module family 25" evidence="9">
    <location>
        <begin position="391"/>
        <end position="484"/>
    </location>
</feature>
<comment type="caution">
    <text evidence="10">The sequence shown here is derived from an EMBL/GenBank/DDBJ whole genome shotgun (WGS) entry which is preliminary data.</text>
</comment>
<evidence type="ECO:0000259" key="9">
    <source>
        <dbReference type="SMART" id="SM01066"/>
    </source>
</evidence>
<dbReference type="GO" id="GO:2001070">
    <property type="term" value="F:starch binding"/>
    <property type="evidence" value="ECO:0007669"/>
    <property type="project" value="InterPro"/>
</dbReference>
<dbReference type="InterPro" id="IPR013783">
    <property type="entry name" value="Ig-like_fold"/>
</dbReference>
<dbReference type="SMART" id="SM01066">
    <property type="entry name" value="CBM_25"/>
    <property type="match status" value="2"/>
</dbReference>
<dbReference type="InterPro" id="IPR011835">
    <property type="entry name" value="GS/SS"/>
</dbReference>
<evidence type="ECO:0000256" key="5">
    <source>
        <dbReference type="ARBA" id="ARBA00022676"/>
    </source>
</evidence>
<proteinExistence type="inferred from homology"/>
<keyword evidence="6" id="KW-0808">Transferase</keyword>
<keyword evidence="11" id="KW-1185">Reference proteome</keyword>
<evidence type="ECO:0000313" key="10">
    <source>
        <dbReference type="EMBL" id="CAK0786656.1"/>
    </source>
</evidence>
<dbReference type="SUPFAM" id="SSF53756">
    <property type="entry name" value="UDP-Glycosyltransferase/glycogen phosphorylase"/>
    <property type="match status" value="1"/>
</dbReference>
<feature type="compositionally biased region" description="Low complexity" evidence="8">
    <location>
        <begin position="254"/>
        <end position="265"/>
    </location>
</feature>
<dbReference type="InterPro" id="IPR005085">
    <property type="entry name" value="CBM25"/>
</dbReference>
<dbReference type="Gene3D" id="2.60.40.10">
    <property type="entry name" value="Immunoglobulins"/>
    <property type="match status" value="2"/>
</dbReference>
<dbReference type="Pfam" id="PF08323">
    <property type="entry name" value="Glyco_transf_5"/>
    <property type="match status" value="1"/>
</dbReference>
<organism evidence="10 11">
    <name type="scientific">Coccomyxa viridis</name>
    <dbReference type="NCBI Taxonomy" id="1274662"/>
    <lineage>
        <taxon>Eukaryota</taxon>
        <taxon>Viridiplantae</taxon>
        <taxon>Chlorophyta</taxon>
        <taxon>core chlorophytes</taxon>
        <taxon>Trebouxiophyceae</taxon>
        <taxon>Trebouxiophyceae incertae sedis</taxon>
        <taxon>Coccomyxaceae</taxon>
        <taxon>Coccomyxa</taxon>
    </lineage>
</organism>
<dbReference type="Pfam" id="PF00534">
    <property type="entry name" value="Glycos_transf_1"/>
    <property type="match status" value="1"/>
</dbReference>
<dbReference type="HAMAP" id="MF_00484">
    <property type="entry name" value="Glycogen_synth"/>
    <property type="match status" value="1"/>
</dbReference>
<protein>
    <recommendedName>
        <fullName evidence="4">starch synthase</fullName>
        <ecNumber evidence="4">2.4.1.21</ecNumber>
    </recommendedName>
</protein>
<keyword evidence="7" id="KW-0750">Starch biosynthesis</keyword>
<reference evidence="10 11" key="1">
    <citation type="submission" date="2023-10" db="EMBL/GenBank/DDBJ databases">
        <authorList>
            <person name="Maclean D."/>
            <person name="Macfadyen A."/>
        </authorList>
    </citation>
    <scope>NUCLEOTIDE SEQUENCE [LARGE SCALE GENOMIC DNA]</scope>
</reference>
<dbReference type="PANTHER" id="PTHR46083:SF5">
    <property type="entry name" value="STARCH SYNTHASE 3, CHLOROPLASTIC_AMYLOPLASTIC"/>
    <property type="match status" value="1"/>
</dbReference>
<dbReference type="EMBL" id="CAUYUE010000015">
    <property type="protein sequence ID" value="CAK0786656.1"/>
    <property type="molecule type" value="Genomic_DNA"/>
</dbReference>
<evidence type="ECO:0000256" key="8">
    <source>
        <dbReference type="SAM" id="MobiDB-lite"/>
    </source>
</evidence>
<dbReference type="EC" id="2.4.1.21" evidence="4"/>
<evidence type="ECO:0000256" key="7">
    <source>
        <dbReference type="ARBA" id="ARBA00022922"/>
    </source>
</evidence>
<dbReference type="InterPro" id="IPR001296">
    <property type="entry name" value="Glyco_trans_1"/>
</dbReference>
<dbReference type="GO" id="GO:0019252">
    <property type="term" value="P:starch biosynthetic process"/>
    <property type="evidence" value="ECO:0007669"/>
    <property type="project" value="UniProtKB-KW"/>
</dbReference>
<accession>A0AAV1IIL6</accession>
<evidence type="ECO:0000256" key="6">
    <source>
        <dbReference type="ARBA" id="ARBA00022679"/>
    </source>
</evidence>
<comment type="similarity">
    <text evidence="3">Belongs to the glycosyltransferase 1 family. Bacterial/plant glycogen synthase subfamily.</text>
</comment>
<feature type="domain" description="Carbohydrate binding module family 25" evidence="9">
    <location>
        <begin position="738"/>
        <end position="828"/>
    </location>
</feature>
<feature type="region of interest" description="Disordered" evidence="8">
    <location>
        <begin position="137"/>
        <end position="178"/>
    </location>
</feature>
<dbReference type="Proteomes" id="UP001314263">
    <property type="component" value="Unassembled WGS sequence"/>
</dbReference>
<feature type="compositionally biased region" description="Low complexity" evidence="8">
    <location>
        <begin position="137"/>
        <end position="146"/>
    </location>
</feature>
<feature type="compositionally biased region" description="Basic and acidic residues" evidence="8">
    <location>
        <begin position="504"/>
        <end position="526"/>
    </location>
</feature>
<dbReference type="GO" id="GO:0004373">
    <property type="term" value="F:alpha-1,4-glucan glucosyltransferase (UDP-glucose donor) activity"/>
    <property type="evidence" value="ECO:0007669"/>
    <property type="project" value="InterPro"/>
</dbReference>
<dbReference type="InterPro" id="IPR013534">
    <property type="entry name" value="Starch_synth_cat_dom"/>
</dbReference>
<evidence type="ECO:0000313" key="11">
    <source>
        <dbReference type="Proteomes" id="UP001314263"/>
    </source>
</evidence>
<comment type="pathway">
    <text evidence="2">Glycan biosynthesis; starch biosynthesis.</text>
</comment>
<gene>
    <name evidence="10" type="ORF">CVIRNUC_009870</name>
</gene>
<dbReference type="Gene3D" id="3.40.50.2000">
    <property type="entry name" value="Glycogen Phosphorylase B"/>
    <property type="match status" value="3"/>
</dbReference>
<keyword evidence="5" id="KW-0328">Glycosyltransferase</keyword>